<feature type="compositionally biased region" description="Polar residues" evidence="1">
    <location>
        <begin position="60"/>
        <end position="71"/>
    </location>
</feature>
<evidence type="ECO:0000313" key="3">
    <source>
        <dbReference type="Proteomes" id="UP000001514"/>
    </source>
</evidence>
<dbReference type="EMBL" id="GL377729">
    <property type="protein sequence ID" value="EFJ05328.1"/>
    <property type="molecule type" value="Genomic_DNA"/>
</dbReference>
<dbReference type="InParanoid" id="D8TDF7"/>
<evidence type="ECO:0008006" key="4">
    <source>
        <dbReference type="Google" id="ProtNLM"/>
    </source>
</evidence>
<dbReference type="KEGG" id="smo:SELMODRAFT_431682"/>
<feature type="compositionally biased region" description="Basic residues" evidence="1">
    <location>
        <begin position="20"/>
        <end position="30"/>
    </location>
</feature>
<dbReference type="Proteomes" id="UP000001514">
    <property type="component" value="Unassembled WGS sequence"/>
</dbReference>
<dbReference type="AlphaFoldDB" id="D8TDF7"/>
<dbReference type="GO" id="GO:0031146">
    <property type="term" value="P:SCF-dependent proteasomal ubiquitin-dependent protein catabolic process"/>
    <property type="evidence" value="ECO:0000318"/>
    <property type="project" value="GO_Central"/>
</dbReference>
<protein>
    <recommendedName>
        <fullName evidence="4">F-box domain-containing protein</fullName>
    </recommendedName>
</protein>
<evidence type="ECO:0000256" key="1">
    <source>
        <dbReference type="SAM" id="MobiDB-lite"/>
    </source>
</evidence>
<dbReference type="HOGENOM" id="CLU_697182_0_0_1"/>
<reference evidence="2 3" key="1">
    <citation type="journal article" date="2011" name="Science">
        <title>The Selaginella genome identifies genetic changes associated with the evolution of vascular plants.</title>
        <authorList>
            <person name="Banks J.A."/>
            <person name="Nishiyama T."/>
            <person name="Hasebe M."/>
            <person name="Bowman J.L."/>
            <person name="Gribskov M."/>
            <person name="dePamphilis C."/>
            <person name="Albert V.A."/>
            <person name="Aono N."/>
            <person name="Aoyama T."/>
            <person name="Ambrose B.A."/>
            <person name="Ashton N.W."/>
            <person name="Axtell M.J."/>
            <person name="Barker E."/>
            <person name="Barker M.S."/>
            <person name="Bennetzen J.L."/>
            <person name="Bonawitz N.D."/>
            <person name="Chapple C."/>
            <person name="Cheng C."/>
            <person name="Correa L.G."/>
            <person name="Dacre M."/>
            <person name="DeBarry J."/>
            <person name="Dreyer I."/>
            <person name="Elias M."/>
            <person name="Engstrom E.M."/>
            <person name="Estelle M."/>
            <person name="Feng L."/>
            <person name="Finet C."/>
            <person name="Floyd S.K."/>
            <person name="Frommer W.B."/>
            <person name="Fujita T."/>
            <person name="Gramzow L."/>
            <person name="Gutensohn M."/>
            <person name="Harholt J."/>
            <person name="Hattori M."/>
            <person name="Heyl A."/>
            <person name="Hirai T."/>
            <person name="Hiwatashi Y."/>
            <person name="Ishikawa M."/>
            <person name="Iwata M."/>
            <person name="Karol K.G."/>
            <person name="Koehler B."/>
            <person name="Kolukisaoglu U."/>
            <person name="Kubo M."/>
            <person name="Kurata T."/>
            <person name="Lalonde S."/>
            <person name="Li K."/>
            <person name="Li Y."/>
            <person name="Litt A."/>
            <person name="Lyons E."/>
            <person name="Manning G."/>
            <person name="Maruyama T."/>
            <person name="Michael T.P."/>
            <person name="Mikami K."/>
            <person name="Miyazaki S."/>
            <person name="Morinaga S."/>
            <person name="Murata T."/>
            <person name="Mueller-Roeber B."/>
            <person name="Nelson D.R."/>
            <person name="Obara M."/>
            <person name="Oguri Y."/>
            <person name="Olmstead R.G."/>
            <person name="Onodera N."/>
            <person name="Petersen B.L."/>
            <person name="Pils B."/>
            <person name="Prigge M."/>
            <person name="Rensing S.A."/>
            <person name="Riano-Pachon D.M."/>
            <person name="Roberts A.W."/>
            <person name="Sato Y."/>
            <person name="Scheller H.V."/>
            <person name="Schulz B."/>
            <person name="Schulz C."/>
            <person name="Shakirov E.V."/>
            <person name="Shibagaki N."/>
            <person name="Shinohara N."/>
            <person name="Shippen D.E."/>
            <person name="Soerensen I."/>
            <person name="Sotooka R."/>
            <person name="Sugimoto N."/>
            <person name="Sugita M."/>
            <person name="Sumikawa N."/>
            <person name="Tanurdzic M."/>
            <person name="Theissen G."/>
            <person name="Ulvskov P."/>
            <person name="Wakazuki S."/>
            <person name="Weng J.K."/>
            <person name="Willats W.W."/>
            <person name="Wipf D."/>
            <person name="Wolf P.G."/>
            <person name="Yang L."/>
            <person name="Zimmer A.D."/>
            <person name="Zhu Q."/>
            <person name="Mitros T."/>
            <person name="Hellsten U."/>
            <person name="Loque D."/>
            <person name="Otillar R."/>
            <person name="Salamov A."/>
            <person name="Schmutz J."/>
            <person name="Shapiro H."/>
            <person name="Lindquist E."/>
            <person name="Lucas S."/>
            <person name="Rokhsar D."/>
            <person name="Grigoriev I.V."/>
        </authorList>
    </citation>
    <scope>NUCLEOTIDE SEQUENCE [LARGE SCALE GENOMIC DNA]</scope>
</reference>
<feature type="region of interest" description="Disordered" evidence="1">
    <location>
        <begin position="17"/>
        <end position="73"/>
    </location>
</feature>
<dbReference type="PANTHER" id="PTHR31672">
    <property type="entry name" value="BNACNNG10540D PROTEIN"/>
    <property type="match status" value="1"/>
</dbReference>
<dbReference type="PANTHER" id="PTHR31672:SF2">
    <property type="entry name" value="F-BOX DOMAIN-CONTAINING PROTEIN"/>
    <property type="match status" value="1"/>
</dbReference>
<name>D8TDF7_SELML</name>
<organism evidence="3">
    <name type="scientific">Selaginella moellendorffii</name>
    <name type="common">Spikemoss</name>
    <dbReference type="NCBI Taxonomy" id="88036"/>
    <lineage>
        <taxon>Eukaryota</taxon>
        <taxon>Viridiplantae</taxon>
        <taxon>Streptophyta</taxon>
        <taxon>Embryophyta</taxon>
        <taxon>Tracheophyta</taxon>
        <taxon>Lycopodiopsida</taxon>
        <taxon>Selaginellales</taxon>
        <taxon>Selaginellaceae</taxon>
        <taxon>Selaginella</taxon>
    </lineage>
</organism>
<evidence type="ECO:0000313" key="2">
    <source>
        <dbReference type="EMBL" id="EFJ05328.1"/>
    </source>
</evidence>
<keyword evidence="3" id="KW-1185">Reference proteome</keyword>
<accession>D8TDF7</accession>
<dbReference type="InterPro" id="IPR050796">
    <property type="entry name" value="SCF_F-box_component"/>
</dbReference>
<gene>
    <name evidence="2" type="ORF">SELMODRAFT_431682</name>
</gene>
<dbReference type="GO" id="GO:0004842">
    <property type="term" value="F:ubiquitin-protein transferase activity"/>
    <property type="evidence" value="ECO:0000318"/>
    <property type="project" value="GO_Central"/>
</dbReference>
<dbReference type="Gramene" id="EFJ05328">
    <property type="protein sequence ID" value="EFJ05328"/>
    <property type="gene ID" value="SELMODRAFT_431682"/>
</dbReference>
<sequence length="396" mass="43977">MQERSVGLLGLDDGEPLKLVWKHPPKRKTPKASEAPAINATGRESFLPPDAPRKRVQRCGQDSCSSPQEQQRAIPYDQEENRELGLLDRDLETLVLERIPLASRMTARAVSRAWNSKLSTRPQATLVVLNARNSRQLIAFDTRHGVWAALPDARSLPVGASRLLGAAGDVALAKSECPGRLLVGSPLGGVWADVVLPPMWHSDLPGAPMHFLARRPHDTFKVISIYGHQGNVIVYDSSKPGHWSTIYYEDTSHIVCYSLLDQSTQYTVLRWPLDCMADSGDGKMVYCGGHLFVIDVRTDWFGRIIEPSPLHTIVVWRFLGESGGWVVEFKCPVGARRTSNGYCFDGVDVLWVVIVDEEGSVENLVSYSLSSKQWRVHCSSGPFKVETSSCVFIDTR</sequence>
<proteinExistence type="predicted"/>